<feature type="compositionally biased region" description="Polar residues" evidence="1">
    <location>
        <begin position="682"/>
        <end position="691"/>
    </location>
</feature>
<protein>
    <submittedName>
        <fullName evidence="2">Uncharacterized protein</fullName>
    </submittedName>
</protein>
<sequence>MGPAKNIPLSLECKTKNSNDKCKQATARGGTFLTNLEGTSLGPGFPPKPVGLLVRPNVSREVPSTSAPEDKFLVDDKPPMPPPPLKRRPLPKGRIRRPFLDSSERQDSSQEAIDPIILGPLFYEDIHNPESTSQAGENNHGASQENFNGSGERNRALLDSFNELDHPDPKLLSKFKGKLYPKYFAEKRNLEQKEKEELHGSNEEKEESDENTEEADNSKEEDENSAKSVEEEEPVPVEEAPDEETSEDYESSKEEENQDNFEEEHSSHHSTEEESNEEEEEEPVSVSEPGNQASSEEDENPPKEHSVEEEKTEDSEEEEKPEDSEEEEKPEDFEEEGNLPPDTPPEEGLDSPTSVLRGSNGSSESNAQNSSNSREEEVSESEESTTSEGQNTASGEAVHSTEESTEDTDYTDYSINNDIDSSAPSEGDTYHPSAEEETSDESNESKKTASSSEDTNEIRPSSIESQEEVNEDYGSREEHSQENHSQESGEQQSEEQQSQEGHSHEEHSQEEQSQEQHSQEHSQEQQSEENPDKPPNEYDEEADEESPRDYYDMPDYDNTSSEYEEIFPKPEQEPTKKPQVYYKKRPATFYYIVGGSGGQKEDPKKESDDVDNGSKPLDYEDNKIKQSEEVDSSTPSAEDHPSSSSDENFSSMGFESFDLDSVLKKPKVHDDKTTRSPVAVISITTPQSPTTKCDDNDAKKNEDSEDQKRLKTPLGTPKPNTIQPGDVVSITRSRPVNFGLSPTTPTTTSTFRPATISAIGIVKPDGSIIAKVVSPRPGVQSSTSSAPTKMEGAQEDAGTRSTQVPWKTLLAAREATALTYLKPPPIGQQQTWFLRQARAPRSVDFLSRPL</sequence>
<feature type="compositionally biased region" description="Low complexity" evidence="1">
    <location>
        <begin position="488"/>
        <end position="500"/>
    </location>
</feature>
<feature type="compositionally biased region" description="Basic and acidic residues" evidence="1">
    <location>
        <begin position="300"/>
        <end position="309"/>
    </location>
</feature>
<reference evidence="2" key="1">
    <citation type="submission" date="2022-01" db="EMBL/GenBank/DDBJ databases">
        <authorList>
            <person name="King R."/>
        </authorList>
    </citation>
    <scope>NUCLEOTIDE SEQUENCE</scope>
</reference>
<feature type="compositionally biased region" description="Basic and acidic residues" evidence="1">
    <location>
        <begin position="501"/>
        <end position="510"/>
    </location>
</feature>
<keyword evidence="3" id="KW-1185">Reference proteome</keyword>
<dbReference type="Proteomes" id="UP001152798">
    <property type="component" value="Chromosome 1"/>
</dbReference>
<dbReference type="OrthoDB" id="6630312at2759"/>
<feature type="compositionally biased region" description="Polar residues" evidence="1">
    <location>
        <begin position="448"/>
        <end position="464"/>
    </location>
</feature>
<proteinExistence type="predicted"/>
<feature type="compositionally biased region" description="Low complexity" evidence="1">
    <location>
        <begin position="359"/>
        <end position="372"/>
    </location>
</feature>
<feature type="compositionally biased region" description="Basic and acidic residues" evidence="1">
    <location>
        <begin position="617"/>
        <end position="628"/>
    </location>
</feature>
<feature type="compositionally biased region" description="Acidic residues" evidence="1">
    <location>
        <begin position="204"/>
        <end position="223"/>
    </location>
</feature>
<evidence type="ECO:0000313" key="3">
    <source>
        <dbReference type="Proteomes" id="UP001152798"/>
    </source>
</evidence>
<feature type="compositionally biased region" description="Polar residues" evidence="1">
    <location>
        <begin position="632"/>
        <end position="652"/>
    </location>
</feature>
<feature type="compositionally biased region" description="Basic and acidic residues" evidence="1">
    <location>
        <begin position="263"/>
        <end position="272"/>
    </location>
</feature>
<feature type="compositionally biased region" description="Basic and acidic residues" evidence="1">
    <location>
        <begin position="68"/>
        <end position="78"/>
    </location>
</feature>
<feature type="compositionally biased region" description="Basic and acidic residues" evidence="1">
    <location>
        <begin position="692"/>
        <end position="709"/>
    </location>
</feature>
<feature type="compositionally biased region" description="Basic and acidic residues" evidence="1">
    <location>
        <begin position="98"/>
        <end position="108"/>
    </location>
</feature>
<feature type="region of interest" description="Disordered" evidence="1">
    <location>
        <begin position="773"/>
        <end position="805"/>
    </location>
</feature>
<dbReference type="AlphaFoldDB" id="A0A9P0H2Y5"/>
<feature type="region of interest" description="Disordered" evidence="1">
    <location>
        <begin position="190"/>
        <end position="652"/>
    </location>
</feature>
<feature type="region of interest" description="Disordered" evidence="1">
    <location>
        <begin position="666"/>
        <end position="751"/>
    </location>
</feature>
<accession>A0A9P0H2Y5</accession>
<feature type="compositionally biased region" description="Basic residues" evidence="1">
    <location>
        <begin position="85"/>
        <end position="97"/>
    </location>
</feature>
<evidence type="ECO:0000313" key="2">
    <source>
        <dbReference type="EMBL" id="CAH1391710.1"/>
    </source>
</evidence>
<feature type="compositionally biased region" description="Basic and acidic residues" evidence="1">
    <location>
        <begin position="566"/>
        <end position="576"/>
    </location>
</feature>
<feature type="compositionally biased region" description="Basic and acidic residues" evidence="1">
    <location>
        <begin position="190"/>
        <end position="203"/>
    </location>
</feature>
<name>A0A9P0H2Y5_NEZVI</name>
<feature type="compositionally biased region" description="Acidic residues" evidence="1">
    <location>
        <begin position="230"/>
        <end position="249"/>
    </location>
</feature>
<feature type="compositionally biased region" description="Acidic residues" evidence="1">
    <location>
        <begin position="310"/>
        <end position="337"/>
    </location>
</feature>
<organism evidence="2 3">
    <name type="scientific">Nezara viridula</name>
    <name type="common">Southern green stink bug</name>
    <name type="synonym">Cimex viridulus</name>
    <dbReference type="NCBI Taxonomy" id="85310"/>
    <lineage>
        <taxon>Eukaryota</taxon>
        <taxon>Metazoa</taxon>
        <taxon>Ecdysozoa</taxon>
        <taxon>Arthropoda</taxon>
        <taxon>Hexapoda</taxon>
        <taxon>Insecta</taxon>
        <taxon>Pterygota</taxon>
        <taxon>Neoptera</taxon>
        <taxon>Paraneoptera</taxon>
        <taxon>Hemiptera</taxon>
        <taxon>Heteroptera</taxon>
        <taxon>Panheteroptera</taxon>
        <taxon>Pentatomomorpha</taxon>
        <taxon>Pentatomoidea</taxon>
        <taxon>Pentatomidae</taxon>
        <taxon>Pentatominae</taxon>
        <taxon>Nezara</taxon>
    </lineage>
</organism>
<gene>
    <name evidence="2" type="ORF">NEZAVI_LOCUS2672</name>
</gene>
<feature type="compositionally biased region" description="Polar residues" evidence="1">
    <location>
        <begin position="415"/>
        <end position="424"/>
    </location>
</feature>
<feature type="compositionally biased region" description="Acidic residues" evidence="1">
    <location>
        <begin position="273"/>
        <end position="283"/>
    </location>
</feature>
<feature type="region of interest" description="Disordered" evidence="1">
    <location>
        <begin position="56"/>
        <end position="178"/>
    </location>
</feature>
<feature type="compositionally biased region" description="Basic and acidic residues" evidence="1">
    <location>
        <begin position="473"/>
        <end position="487"/>
    </location>
</feature>
<feature type="compositionally biased region" description="Low complexity" evidence="1">
    <location>
        <begin position="741"/>
        <end position="750"/>
    </location>
</feature>
<feature type="compositionally biased region" description="Polar residues" evidence="1">
    <location>
        <begin position="129"/>
        <end position="151"/>
    </location>
</feature>
<dbReference type="EMBL" id="OV725077">
    <property type="protein sequence ID" value="CAH1391710.1"/>
    <property type="molecule type" value="Genomic_DNA"/>
</dbReference>
<evidence type="ECO:0000256" key="1">
    <source>
        <dbReference type="SAM" id="MobiDB-lite"/>
    </source>
</evidence>